<dbReference type="PANTHER" id="PTHR43364">
    <property type="entry name" value="NADH-SPECIFIC METHYLGLYOXAL REDUCTASE-RELATED"/>
    <property type="match status" value="1"/>
</dbReference>
<name>A0AAE0M1H4_9PEZI</name>
<dbReference type="AlphaFoldDB" id="A0AAE0M1H4"/>
<protein>
    <submittedName>
        <fullName evidence="3">NADP-dependent oxidoreductase domain-containing protein</fullName>
    </submittedName>
</protein>
<keyword evidence="4" id="KW-1185">Reference proteome</keyword>
<dbReference type="Pfam" id="PF00248">
    <property type="entry name" value="Aldo_ket_red"/>
    <property type="match status" value="1"/>
</dbReference>
<evidence type="ECO:0000313" key="3">
    <source>
        <dbReference type="EMBL" id="KAK3315560.1"/>
    </source>
</evidence>
<reference evidence="3" key="1">
    <citation type="journal article" date="2023" name="Mol. Phylogenet. Evol.">
        <title>Genome-scale phylogeny and comparative genomics of the fungal order Sordariales.</title>
        <authorList>
            <person name="Hensen N."/>
            <person name="Bonometti L."/>
            <person name="Westerberg I."/>
            <person name="Brannstrom I.O."/>
            <person name="Guillou S."/>
            <person name="Cros-Aarteil S."/>
            <person name="Calhoun S."/>
            <person name="Haridas S."/>
            <person name="Kuo A."/>
            <person name="Mondo S."/>
            <person name="Pangilinan J."/>
            <person name="Riley R."/>
            <person name="LaButti K."/>
            <person name="Andreopoulos B."/>
            <person name="Lipzen A."/>
            <person name="Chen C."/>
            <person name="Yan M."/>
            <person name="Daum C."/>
            <person name="Ng V."/>
            <person name="Clum A."/>
            <person name="Steindorff A."/>
            <person name="Ohm R.A."/>
            <person name="Martin F."/>
            <person name="Silar P."/>
            <person name="Natvig D.O."/>
            <person name="Lalanne C."/>
            <person name="Gautier V."/>
            <person name="Ament-Velasquez S.L."/>
            <person name="Kruys A."/>
            <person name="Hutchinson M.I."/>
            <person name="Powell A.J."/>
            <person name="Barry K."/>
            <person name="Miller A.N."/>
            <person name="Grigoriev I.V."/>
            <person name="Debuchy R."/>
            <person name="Gladieux P."/>
            <person name="Hiltunen Thoren M."/>
            <person name="Johannesson H."/>
        </authorList>
    </citation>
    <scope>NUCLEOTIDE SEQUENCE</scope>
    <source>
        <strain evidence="3">CBS 118394</strain>
    </source>
</reference>
<dbReference type="InterPro" id="IPR023210">
    <property type="entry name" value="NADP_OxRdtase_dom"/>
</dbReference>
<evidence type="ECO:0000259" key="2">
    <source>
        <dbReference type="Pfam" id="PF00248"/>
    </source>
</evidence>
<reference evidence="3" key="2">
    <citation type="submission" date="2023-06" db="EMBL/GenBank/DDBJ databases">
        <authorList>
            <consortium name="Lawrence Berkeley National Laboratory"/>
            <person name="Haridas S."/>
            <person name="Hensen N."/>
            <person name="Bonometti L."/>
            <person name="Westerberg I."/>
            <person name="Brannstrom I.O."/>
            <person name="Guillou S."/>
            <person name="Cros-Aarteil S."/>
            <person name="Calhoun S."/>
            <person name="Kuo A."/>
            <person name="Mondo S."/>
            <person name="Pangilinan J."/>
            <person name="Riley R."/>
            <person name="Labutti K."/>
            <person name="Andreopoulos B."/>
            <person name="Lipzen A."/>
            <person name="Chen C."/>
            <person name="Yanf M."/>
            <person name="Daum C."/>
            <person name="Ng V."/>
            <person name="Clum A."/>
            <person name="Steindorff A."/>
            <person name="Ohm R."/>
            <person name="Martin F."/>
            <person name="Silar P."/>
            <person name="Natvig D."/>
            <person name="Lalanne C."/>
            <person name="Gautier V."/>
            <person name="Ament-Velasquez S.L."/>
            <person name="Kruys A."/>
            <person name="Hutchinson M.I."/>
            <person name="Powell A.J."/>
            <person name="Barry K."/>
            <person name="Miller A.N."/>
            <person name="Grigoriev I.V."/>
            <person name="Debuchy R."/>
            <person name="Gladieux P."/>
            <person name="Thoren M.H."/>
            <person name="Johannesson H."/>
        </authorList>
    </citation>
    <scope>NUCLEOTIDE SEQUENCE</scope>
    <source>
        <strain evidence="3">CBS 118394</strain>
    </source>
</reference>
<dbReference type="SUPFAM" id="SSF51430">
    <property type="entry name" value="NAD(P)-linked oxidoreductase"/>
    <property type="match status" value="1"/>
</dbReference>
<comment type="caution">
    <text evidence="3">The sequence shown here is derived from an EMBL/GenBank/DDBJ whole genome shotgun (WGS) entry which is preliminary data.</text>
</comment>
<dbReference type="InterPro" id="IPR050523">
    <property type="entry name" value="AKR_Detox_Biosynth"/>
</dbReference>
<dbReference type="PANTHER" id="PTHR43364:SF4">
    <property type="entry name" value="NAD(P)-LINKED OXIDOREDUCTASE SUPERFAMILY PROTEIN"/>
    <property type="match status" value="1"/>
</dbReference>
<dbReference type="Gene3D" id="3.20.20.100">
    <property type="entry name" value="NADP-dependent oxidoreductase domain"/>
    <property type="match status" value="1"/>
</dbReference>
<proteinExistence type="predicted"/>
<sequence length="328" mass="36673">MPPHLVFGAGGIGTTANSFTFTWDTPEKLDELLDLLKKLDILELDSASSYPPGNPENAETLLGQSKAAEKGFIIDSKIAMHKPGPKLDDTSISQSTARTLEQLDAQKVRTMYSHWPSKDTPLEETAAAFHRQYEAGKFERLGLCSYSVDDLTKYFAICEEKSYVKPSVYQGRYNPLDRAPEKELIPFLRKHNMAYYIYSPLAGGFLTGKVTQAVDAGDETALHRDRTRWRGKSTFDGYVKLYDKPAMHNAVRKLRAVCDEASPPLTLPEVTMRWLMHHSPLRDGDAIIFGAKTLQQIENNVAEARRGTLPAGPVLDAVEGLWDLVREK</sequence>
<evidence type="ECO:0000256" key="1">
    <source>
        <dbReference type="ARBA" id="ARBA00023002"/>
    </source>
</evidence>
<feature type="domain" description="NADP-dependent oxidoreductase" evidence="2">
    <location>
        <begin position="5"/>
        <end position="303"/>
    </location>
</feature>
<dbReference type="EMBL" id="JAUEDM010000006">
    <property type="protein sequence ID" value="KAK3315560.1"/>
    <property type="molecule type" value="Genomic_DNA"/>
</dbReference>
<dbReference type="InterPro" id="IPR036812">
    <property type="entry name" value="NAD(P)_OxRdtase_dom_sf"/>
</dbReference>
<accession>A0AAE0M1H4</accession>
<dbReference type="GO" id="GO:0016491">
    <property type="term" value="F:oxidoreductase activity"/>
    <property type="evidence" value="ECO:0007669"/>
    <property type="project" value="UniProtKB-KW"/>
</dbReference>
<gene>
    <name evidence="3" type="ORF">B0H66DRAFT_565589</name>
</gene>
<keyword evidence="1" id="KW-0560">Oxidoreductase</keyword>
<dbReference type="Proteomes" id="UP001283341">
    <property type="component" value="Unassembled WGS sequence"/>
</dbReference>
<organism evidence="3 4">
    <name type="scientific">Apodospora peruviana</name>
    <dbReference type="NCBI Taxonomy" id="516989"/>
    <lineage>
        <taxon>Eukaryota</taxon>
        <taxon>Fungi</taxon>
        <taxon>Dikarya</taxon>
        <taxon>Ascomycota</taxon>
        <taxon>Pezizomycotina</taxon>
        <taxon>Sordariomycetes</taxon>
        <taxon>Sordariomycetidae</taxon>
        <taxon>Sordariales</taxon>
        <taxon>Lasiosphaeriaceae</taxon>
        <taxon>Apodospora</taxon>
    </lineage>
</organism>
<evidence type="ECO:0000313" key="4">
    <source>
        <dbReference type="Proteomes" id="UP001283341"/>
    </source>
</evidence>